<organism evidence="1 2">
    <name type="scientific">Xylophilus ampelinus</name>
    <dbReference type="NCBI Taxonomy" id="54067"/>
    <lineage>
        <taxon>Bacteria</taxon>
        <taxon>Pseudomonadati</taxon>
        <taxon>Pseudomonadota</taxon>
        <taxon>Betaproteobacteria</taxon>
        <taxon>Burkholderiales</taxon>
        <taxon>Xylophilus</taxon>
    </lineage>
</organism>
<dbReference type="RefSeq" id="WP_110466282.1">
    <property type="nucleotide sequence ID" value="NZ_JAMOFZ010000023.1"/>
</dbReference>
<protein>
    <recommendedName>
        <fullName evidence="3">DUF2946 family protein</fullName>
    </recommendedName>
</protein>
<evidence type="ECO:0008006" key="3">
    <source>
        <dbReference type="Google" id="ProtNLM"/>
    </source>
</evidence>
<dbReference type="EMBL" id="QJTC01000019">
    <property type="protein sequence ID" value="PYE75825.1"/>
    <property type="molecule type" value="Genomic_DNA"/>
</dbReference>
<reference evidence="1 2" key="1">
    <citation type="submission" date="2018-06" db="EMBL/GenBank/DDBJ databases">
        <title>Genomic Encyclopedia of Type Strains, Phase III (KMG-III): the genomes of soil and plant-associated and newly described type strains.</title>
        <authorList>
            <person name="Whitman W."/>
        </authorList>
    </citation>
    <scope>NUCLEOTIDE SEQUENCE [LARGE SCALE GENOMIC DNA]</scope>
    <source>
        <strain evidence="1 2">CECT 7646</strain>
    </source>
</reference>
<dbReference type="InterPro" id="IPR021332">
    <property type="entry name" value="DUF2944"/>
</dbReference>
<name>A0A318SEJ9_9BURK</name>
<dbReference type="Proteomes" id="UP000247540">
    <property type="component" value="Unassembled WGS sequence"/>
</dbReference>
<dbReference type="AlphaFoldDB" id="A0A318SEJ9"/>
<dbReference type="Pfam" id="PF11161">
    <property type="entry name" value="DUF2944"/>
    <property type="match status" value="1"/>
</dbReference>
<evidence type="ECO:0000313" key="1">
    <source>
        <dbReference type="EMBL" id="PYE75825.1"/>
    </source>
</evidence>
<dbReference type="OrthoDB" id="7057642at2"/>
<proteinExistence type="predicted"/>
<comment type="caution">
    <text evidence="1">The sequence shown here is derived from an EMBL/GenBank/DDBJ whole genome shotgun (WGS) entry which is preliminary data.</text>
</comment>
<gene>
    <name evidence="1" type="ORF">DFQ15_11912</name>
</gene>
<evidence type="ECO:0000313" key="2">
    <source>
        <dbReference type="Proteomes" id="UP000247540"/>
    </source>
</evidence>
<keyword evidence="2" id="KW-1185">Reference proteome</keyword>
<sequence>MDDIVKQAIAKWPNVPDCYGWLGLDARGRWFMRDDGAQAAGPFAGPGATEASRGALLRHEQLVGFIQRNYEADADGRWFFQNGPQRVYVELAATPYVWRVAEGLAVSAHTGTPARVRRCLVDEQGRVYLDTHIGFGLVHSLDMALVGDAVEQGLWVPQEVRSADLPQRFGYIPSPAKQPSPKRTGIPG</sequence>
<accession>A0A318SEJ9</accession>